<keyword evidence="6 8" id="KW-1133">Transmembrane helix</keyword>
<evidence type="ECO:0000256" key="8">
    <source>
        <dbReference type="SAM" id="Phobius"/>
    </source>
</evidence>
<feature type="transmembrane region" description="Helical" evidence="8">
    <location>
        <begin position="142"/>
        <end position="163"/>
    </location>
</feature>
<keyword evidence="2" id="KW-0673">Quorum sensing</keyword>
<evidence type="ECO:0000256" key="4">
    <source>
        <dbReference type="ARBA" id="ARBA00022692"/>
    </source>
</evidence>
<evidence type="ECO:0000256" key="1">
    <source>
        <dbReference type="ARBA" id="ARBA00022475"/>
    </source>
</evidence>
<evidence type="ECO:0000256" key="5">
    <source>
        <dbReference type="ARBA" id="ARBA00022801"/>
    </source>
</evidence>
<feature type="transmembrane region" description="Helical" evidence="8">
    <location>
        <begin position="109"/>
        <end position="130"/>
    </location>
</feature>
<dbReference type="GO" id="GO:0008233">
    <property type="term" value="F:peptidase activity"/>
    <property type="evidence" value="ECO:0007669"/>
    <property type="project" value="UniProtKB-KW"/>
</dbReference>
<dbReference type="Pfam" id="PF04647">
    <property type="entry name" value="AgrB"/>
    <property type="match status" value="1"/>
</dbReference>
<evidence type="ECO:0000256" key="3">
    <source>
        <dbReference type="ARBA" id="ARBA00022670"/>
    </source>
</evidence>
<organism evidence="9 10">
    <name type="scientific">Desulfitobacterium dehalogenans</name>
    <dbReference type="NCBI Taxonomy" id="36854"/>
    <lineage>
        <taxon>Bacteria</taxon>
        <taxon>Bacillati</taxon>
        <taxon>Bacillota</taxon>
        <taxon>Clostridia</taxon>
        <taxon>Eubacteriales</taxon>
        <taxon>Desulfitobacteriaceae</taxon>
        <taxon>Desulfitobacterium</taxon>
    </lineage>
</organism>
<proteinExistence type="predicted"/>
<dbReference type="InterPro" id="IPR006741">
    <property type="entry name" value="AgrB"/>
</dbReference>
<dbReference type="GO" id="GO:0016020">
    <property type="term" value="C:membrane"/>
    <property type="evidence" value="ECO:0007669"/>
    <property type="project" value="InterPro"/>
</dbReference>
<dbReference type="EMBL" id="DUTF01000357">
    <property type="protein sequence ID" value="HHY28368.1"/>
    <property type="molecule type" value="Genomic_DNA"/>
</dbReference>
<dbReference type="Proteomes" id="UP000553059">
    <property type="component" value="Unassembled WGS sequence"/>
</dbReference>
<accession>A0A7C6Z6F5</accession>
<keyword evidence="1" id="KW-1003">Cell membrane</keyword>
<protein>
    <submittedName>
        <fullName evidence="9">Accessory gene regulator B family protein</fullName>
    </submittedName>
</protein>
<keyword evidence="5" id="KW-0378">Hydrolase</keyword>
<comment type="caution">
    <text evidence="9">The sequence shown here is derived from an EMBL/GenBank/DDBJ whole genome shotgun (WGS) entry which is preliminary data.</text>
</comment>
<dbReference type="AlphaFoldDB" id="A0A7C6Z6F5"/>
<feature type="transmembrane region" description="Helical" evidence="8">
    <location>
        <begin position="28"/>
        <end position="49"/>
    </location>
</feature>
<feature type="transmembrane region" description="Helical" evidence="8">
    <location>
        <begin position="84"/>
        <end position="103"/>
    </location>
</feature>
<evidence type="ECO:0000256" key="2">
    <source>
        <dbReference type="ARBA" id="ARBA00022654"/>
    </source>
</evidence>
<gene>
    <name evidence="9" type="ORF">GX523_16830</name>
</gene>
<keyword evidence="4 8" id="KW-0812">Transmembrane</keyword>
<name>A0A7C6Z6F5_9FIRM</name>
<evidence type="ECO:0000313" key="10">
    <source>
        <dbReference type="Proteomes" id="UP000553059"/>
    </source>
</evidence>
<dbReference type="GO" id="GO:0006508">
    <property type="term" value="P:proteolysis"/>
    <property type="evidence" value="ECO:0007669"/>
    <property type="project" value="UniProtKB-KW"/>
</dbReference>
<reference evidence="9 10" key="1">
    <citation type="journal article" date="2020" name="Biotechnol. Biofuels">
        <title>New insights from the biogas microbiome by comprehensive genome-resolved metagenomics of nearly 1600 species originating from multiple anaerobic digesters.</title>
        <authorList>
            <person name="Campanaro S."/>
            <person name="Treu L."/>
            <person name="Rodriguez-R L.M."/>
            <person name="Kovalovszki A."/>
            <person name="Ziels R.M."/>
            <person name="Maus I."/>
            <person name="Zhu X."/>
            <person name="Kougias P.G."/>
            <person name="Basile A."/>
            <person name="Luo G."/>
            <person name="Schluter A."/>
            <person name="Konstantinidis K.T."/>
            <person name="Angelidaki I."/>
        </authorList>
    </citation>
    <scope>NUCLEOTIDE SEQUENCE [LARGE SCALE GENOMIC DNA]</scope>
    <source>
        <strain evidence="9">AS05jafATM_4</strain>
    </source>
</reference>
<evidence type="ECO:0000256" key="7">
    <source>
        <dbReference type="ARBA" id="ARBA00023136"/>
    </source>
</evidence>
<sequence length="194" mass="21206">MISLNDMSNSLTNIITKDLDYNEDKKEIIAYAIETSLLAVIGTLLLILFAAVLDALKPALIAALFGVALRKVSGGAHFNTPTKCLVFGAIVYTFLGVLAQTLVKHQLHYNYLLWISLAGSFLIVIILAPVDSESKPIHSKRLRNNLKMLSIAVIIAAFIIYIVSSEPLLNVSMCFGILYQSLTLLPIFNRRGGG</sequence>
<evidence type="ECO:0000256" key="6">
    <source>
        <dbReference type="ARBA" id="ARBA00022989"/>
    </source>
</evidence>
<evidence type="ECO:0000313" key="9">
    <source>
        <dbReference type="EMBL" id="HHY28368.1"/>
    </source>
</evidence>
<feature type="transmembrane region" description="Helical" evidence="8">
    <location>
        <begin position="169"/>
        <end position="188"/>
    </location>
</feature>
<keyword evidence="3" id="KW-0645">Protease</keyword>
<dbReference type="GO" id="GO:0009372">
    <property type="term" value="P:quorum sensing"/>
    <property type="evidence" value="ECO:0007669"/>
    <property type="project" value="UniProtKB-KW"/>
</dbReference>
<dbReference type="SMART" id="SM00793">
    <property type="entry name" value="AgrB"/>
    <property type="match status" value="1"/>
</dbReference>
<keyword evidence="7 8" id="KW-0472">Membrane</keyword>